<dbReference type="Gene3D" id="3.40.50.300">
    <property type="entry name" value="P-loop containing nucleotide triphosphate hydrolases"/>
    <property type="match status" value="1"/>
</dbReference>
<evidence type="ECO:0000256" key="1">
    <source>
        <dbReference type="ARBA" id="ARBA00005290"/>
    </source>
</evidence>
<reference evidence="7 8" key="1">
    <citation type="submission" date="2021-06" db="EMBL/GenBank/DDBJ databases">
        <title>Genome sequence of Babesia caballi.</title>
        <authorList>
            <person name="Yamagishi J."/>
            <person name="Kidaka T."/>
            <person name="Ochi A."/>
        </authorList>
    </citation>
    <scope>NUCLEOTIDE SEQUENCE [LARGE SCALE GENOMIC DNA]</scope>
    <source>
        <strain evidence="7">USDA-D6B2</strain>
    </source>
</reference>
<feature type="compositionally biased region" description="Acidic residues" evidence="6">
    <location>
        <begin position="253"/>
        <end position="268"/>
    </location>
</feature>
<comment type="similarity">
    <text evidence="1 5">Belongs to the GPN-loop GTPase family.</text>
</comment>
<keyword evidence="3 5" id="KW-0378">Hydrolase</keyword>
<feature type="region of interest" description="Disordered" evidence="6">
    <location>
        <begin position="45"/>
        <end position="64"/>
    </location>
</feature>
<keyword evidence="7" id="KW-0067">ATP-binding</keyword>
<evidence type="ECO:0000256" key="3">
    <source>
        <dbReference type="ARBA" id="ARBA00022801"/>
    </source>
</evidence>
<dbReference type="SUPFAM" id="SSF52540">
    <property type="entry name" value="P-loop containing nucleoside triphosphate hydrolases"/>
    <property type="match status" value="1"/>
</dbReference>
<dbReference type="EMBL" id="BPLF01000005">
    <property type="protein sequence ID" value="GIX65508.1"/>
    <property type="molecule type" value="Genomic_DNA"/>
</dbReference>
<sequence>MRYAQIVVGPAGSGKTTYCKALQDYLTACRRRCHIINLDPASEEGVHFDDRKGKSKAAAPSEGRFGGWDGHGVAEFSSFDTDIRDFVDIGTVIEEDELGPNAALVRSAEMLTDNIEWLAEQIEETYSDESYLLFDTPGQVELFVHLSYVKSISQLLSRLNINAVAVFLLDVSFMTDPTKLISGSMAGLAAMANLQMPHLNVLTKCDLLYETDGSGDFTLKPFADITSSTFGLSAKDLAFQKQLFSKTPRDDNAEGELTEEPPCDEDEEYGGEAAVDYETLCGMINRGPDELLGALDSHLPPKYKGLNSAFVSLLEDFNLVSFIPLNINDEASLEQIVVATDASLQYGEDAEPRANFDLYDNS</sequence>
<dbReference type="Pfam" id="PF03029">
    <property type="entry name" value="ATP_bind_1"/>
    <property type="match status" value="2"/>
</dbReference>
<dbReference type="GO" id="GO:0005524">
    <property type="term" value="F:ATP binding"/>
    <property type="evidence" value="ECO:0007669"/>
    <property type="project" value="UniProtKB-KW"/>
</dbReference>
<dbReference type="PANTHER" id="PTHR21231:SF7">
    <property type="entry name" value="GPN-LOOP GTPASE 3"/>
    <property type="match status" value="1"/>
</dbReference>
<keyword evidence="2 5" id="KW-0547">Nucleotide-binding</keyword>
<keyword evidence="4 5" id="KW-0342">GTP-binding</keyword>
<accession>A0AAV4M0I6</accession>
<evidence type="ECO:0000256" key="6">
    <source>
        <dbReference type="SAM" id="MobiDB-lite"/>
    </source>
</evidence>
<feature type="region of interest" description="Disordered" evidence="6">
    <location>
        <begin position="248"/>
        <end position="268"/>
    </location>
</feature>
<gene>
    <name evidence="7" type="ORF">BcabD6B2_49430</name>
</gene>
<comment type="function">
    <text evidence="5">Small GTPase required for proper nuclear import of RNA polymerase II and III (RNAPII and RNAPIII). May act at an RNAP assembly step prior to nuclear import.</text>
</comment>
<evidence type="ECO:0000256" key="4">
    <source>
        <dbReference type="ARBA" id="ARBA00023134"/>
    </source>
</evidence>
<dbReference type="GO" id="GO:0003924">
    <property type="term" value="F:GTPase activity"/>
    <property type="evidence" value="ECO:0007669"/>
    <property type="project" value="TreeGrafter"/>
</dbReference>
<dbReference type="GO" id="GO:0005525">
    <property type="term" value="F:GTP binding"/>
    <property type="evidence" value="ECO:0007669"/>
    <property type="project" value="UniProtKB-KW"/>
</dbReference>
<protein>
    <recommendedName>
        <fullName evidence="5">GPN-loop GTPase 3</fullName>
    </recommendedName>
</protein>
<dbReference type="AlphaFoldDB" id="A0AAV4M0I6"/>
<evidence type="ECO:0000256" key="2">
    <source>
        <dbReference type="ARBA" id="ARBA00022741"/>
    </source>
</evidence>
<comment type="subunit">
    <text evidence="5">Binds to RNA polymerase II (RNAPII).</text>
</comment>
<organism evidence="7 8">
    <name type="scientific">Babesia caballi</name>
    <dbReference type="NCBI Taxonomy" id="5871"/>
    <lineage>
        <taxon>Eukaryota</taxon>
        <taxon>Sar</taxon>
        <taxon>Alveolata</taxon>
        <taxon>Apicomplexa</taxon>
        <taxon>Aconoidasida</taxon>
        <taxon>Piroplasmida</taxon>
        <taxon>Babesiidae</taxon>
        <taxon>Babesia</taxon>
    </lineage>
</organism>
<name>A0AAV4M0I6_BABCB</name>
<evidence type="ECO:0000313" key="8">
    <source>
        <dbReference type="Proteomes" id="UP001497744"/>
    </source>
</evidence>
<dbReference type="InterPro" id="IPR004130">
    <property type="entry name" value="Gpn"/>
</dbReference>
<dbReference type="Proteomes" id="UP001497744">
    <property type="component" value="Unassembled WGS sequence"/>
</dbReference>
<comment type="caution">
    <text evidence="7">The sequence shown here is derived from an EMBL/GenBank/DDBJ whole genome shotgun (WGS) entry which is preliminary data.</text>
</comment>
<dbReference type="InterPro" id="IPR027417">
    <property type="entry name" value="P-loop_NTPase"/>
</dbReference>
<dbReference type="GeneID" id="94196989"/>
<evidence type="ECO:0000313" key="7">
    <source>
        <dbReference type="EMBL" id="GIX65508.1"/>
    </source>
</evidence>
<dbReference type="RefSeq" id="XP_067717577.1">
    <property type="nucleotide sequence ID" value="XM_067861476.1"/>
</dbReference>
<proteinExistence type="inferred from homology"/>
<dbReference type="PANTHER" id="PTHR21231">
    <property type="entry name" value="XPA-BINDING PROTEIN 1-RELATED"/>
    <property type="match status" value="1"/>
</dbReference>
<evidence type="ECO:0000256" key="5">
    <source>
        <dbReference type="RuleBase" id="RU365059"/>
    </source>
</evidence>
<keyword evidence="8" id="KW-1185">Reference proteome</keyword>